<evidence type="ECO:0000256" key="3">
    <source>
        <dbReference type="ARBA" id="ARBA00022714"/>
    </source>
</evidence>
<dbReference type="InterPro" id="IPR008333">
    <property type="entry name" value="Cbr1-like_FAD-bd_dom"/>
</dbReference>
<evidence type="ECO:0000259" key="11">
    <source>
        <dbReference type="PROSITE" id="PS51384"/>
    </source>
</evidence>
<dbReference type="GO" id="GO:0051537">
    <property type="term" value="F:2 iron, 2 sulfur cluster binding"/>
    <property type="evidence" value="ECO:0007669"/>
    <property type="project" value="UniProtKB-KW"/>
</dbReference>
<dbReference type="InterPro" id="IPR011884">
    <property type="entry name" value="PaaE"/>
</dbReference>
<dbReference type="PRINTS" id="PR00406">
    <property type="entry name" value="CYTB5RDTASE"/>
</dbReference>
<dbReference type="OrthoDB" id="9796486at2"/>
<dbReference type="Gene3D" id="3.10.20.30">
    <property type="match status" value="1"/>
</dbReference>
<dbReference type="Pfam" id="PF00175">
    <property type="entry name" value="NAD_binding_1"/>
    <property type="match status" value="1"/>
</dbReference>
<dbReference type="GO" id="GO:0016491">
    <property type="term" value="F:oxidoreductase activity"/>
    <property type="evidence" value="ECO:0007669"/>
    <property type="project" value="UniProtKB-KW"/>
</dbReference>
<keyword evidence="5" id="KW-0274">FAD</keyword>
<dbReference type="Pfam" id="PF00111">
    <property type="entry name" value="Fer2"/>
    <property type="match status" value="1"/>
</dbReference>
<dbReference type="InterPro" id="IPR036010">
    <property type="entry name" value="2Fe-2S_ferredoxin-like_sf"/>
</dbReference>
<dbReference type="Pfam" id="PF00970">
    <property type="entry name" value="FAD_binding_6"/>
    <property type="match status" value="1"/>
</dbReference>
<evidence type="ECO:0000256" key="4">
    <source>
        <dbReference type="ARBA" id="ARBA00022723"/>
    </source>
</evidence>
<evidence type="ECO:0000256" key="6">
    <source>
        <dbReference type="ARBA" id="ARBA00023002"/>
    </source>
</evidence>
<name>A0A3S2VBF4_9HYPH</name>
<accession>A0A3S2VBF4</accession>
<dbReference type="PROSITE" id="PS51085">
    <property type="entry name" value="2FE2S_FER_2"/>
    <property type="match status" value="1"/>
</dbReference>
<dbReference type="InterPro" id="IPR001041">
    <property type="entry name" value="2Fe-2S_ferredoxin-type"/>
</dbReference>
<dbReference type="PANTHER" id="PTHR47354:SF8">
    <property type="entry name" value="1,2-PHENYLACETYL-COA EPOXIDASE, SUBUNIT E"/>
    <property type="match status" value="1"/>
</dbReference>
<dbReference type="NCBIfam" id="TIGR02160">
    <property type="entry name" value="PA_CoA_Oxy5"/>
    <property type="match status" value="1"/>
</dbReference>
<dbReference type="RefSeq" id="WP_127728723.1">
    <property type="nucleotide sequence ID" value="NZ_SACP01000008.1"/>
</dbReference>
<evidence type="ECO:0000256" key="1">
    <source>
        <dbReference type="ARBA" id="ARBA00001974"/>
    </source>
</evidence>
<dbReference type="InterPro" id="IPR001433">
    <property type="entry name" value="OxRdtase_FAD/NAD-bd"/>
</dbReference>
<dbReference type="SUPFAM" id="SSF54292">
    <property type="entry name" value="2Fe-2S ferredoxin-like"/>
    <property type="match status" value="1"/>
</dbReference>
<keyword evidence="7" id="KW-0408">Iron</keyword>
<evidence type="ECO:0000313" key="13">
    <source>
        <dbReference type="Proteomes" id="UP000286997"/>
    </source>
</evidence>
<keyword evidence="13" id="KW-1185">Reference proteome</keyword>
<reference evidence="12 13" key="1">
    <citation type="submission" date="2019-01" db="EMBL/GenBank/DDBJ databases">
        <authorList>
            <person name="Chen W.-M."/>
        </authorList>
    </citation>
    <scope>NUCLEOTIDE SEQUENCE [LARGE SCALE GENOMIC DNA]</scope>
    <source>
        <strain evidence="12 13">TER-1</strain>
    </source>
</reference>
<dbReference type="InterPro" id="IPR017938">
    <property type="entry name" value="Riboflavin_synthase-like_b-brl"/>
</dbReference>
<evidence type="ECO:0000313" key="12">
    <source>
        <dbReference type="EMBL" id="RVU18780.1"/>
    </source>
</evidence>
<comment type="cofactor">
    <cofactor evidence="1">
        <name>FAD</name>
        <dbReference type="ChEBI" id="CHEBI:57692"/>
    </cofactor>
</comment>
<evidence type="ECO:0000256" key="7">
    <source>
        <dbReference type="ARBA" id="ARBA00023004"/>
    </source>
</evidence>
<dbReference type="PROSITE" id="PS51384">
    <property type="entry name" value="FAD_FR"/>
    <property type="match status" value="1"/>
</dbReference>
<dbReference type="CDD" id="cd00207">
    <property type="entry name" value="fer2"/>
    <property type="match status" value="1"/>
</dbReference>
<dbReference type="Gene3D" id="2.40.30.10">
    <property type="entry name" value="Translation factors"/>
    <property type="match status" value="1"/>
</dbReference>
<feature type="domain" description="2Fe-2S ferredoxin-type" evidence="10">
    <location>
        <begin position="277"/>
        <end position="367"/>
    </location>
</feature>
<evidence type="ECO:0000256" key="5">
    <source>
        <dbReference type="ARBA" id="ARBA00022827"/>
    </source>
</evidence>
<dbReference type="EMBL" id="SACP01000008">
    <property type="protein sequence ID" value="RVU18780.1"/>
    <property type="molecule type" value="Genomic_DNA"/>
</dbReference>
<gene>
    <name evidence="12" type="primary">paaK</name>
    <name evidence="12" type="ORF">EOE48_10380</name>
</gene>
<dbReference type="InterPro" id="IPR001709">
    <property type="entry name" value="Flavoprot_Pyr_Nucl_cyt_Rdtase"/>
</dbReference>
<comment type="cofactor">
    <cofactor evidence="9">
        <name>[2Fe-2S] cluster</name>
        <dbReference type="ChEBI" id="CHEBI:190135"/>
    </cofactor>
</comment>
<dbReference type="InterPro" id="IPR039261">
    <property type="entry name" value="FNR_nucleotide-bd"/>
</dbReference>
<dbReference type="AlphaFoldDB" id="A0A3S2VBF4"/>
<comment type="caution">
    <text evidence="12">The sequence shown here is derived from an EMBL/GenBank/DDBJ whole genome shotgun (WGS) entry which is preliminary data.</text>
</comment>
<dbReference type="GO" id="GO:0010124">
    <property type="term" value="P:phenylacetate catabolic process"/>
    <property type="evidence" value="ECO:0007669"/>
    <property type="project" value="InterPro"/>
</dbReference>
<dbReference type="InterPro" id="IPR017927">
    <property type="entry name" value="FAD-bd_FR_type"/>
</dbReference>
<evidence type="ECO:0000256" key="8">
    <source>
        <dbReference type="ARBA" id="ARBA00023014"/>
    </source>
</evidence>
<proteinExistence type="predicted"/>
<dbReference type="PRINTS" id="PR00371">
    <property type="entry name" value="FPNCR"/>
</dbReference>
<feature type="domain" description="FAD-binding FR-type" evidence="11">
    <location>
        <begin position="3"/>
        <end position="107"/>
    </location>
</feature>
<evidence type="ECO:0000256" key="2">
    <source>
        <dbReference type="ARBA" id="ARBA00022630"/>
    </source>
</evidence>
<keyword evidence="6" id="KW-0560">Oxidoreductase</keyword>
<dbReference type="GO" id="GO:0046872">
    <property type="term" value="F:metal ion binding"/>
    <property type="evidence" value="ECO:0007669"/>
    <property type="project" value="UniProtKB-KW"/>
</dbReference>
<protein>
    <submittedName>
        <fullName evidence="12">Phenylacetate-CoA oxygenase/reductase subunit PaaK</fullName>
    </submittedName>
</protein>
<keyword evidence="8" id="KW-0411">Iron-sulfur</keyword>
<dbReference type="Proteomes" id="UP000286997">
    <property type="component" value="Unassembled WGS sequence"/>
</dbReference>
<evidence type="ECO:0000256" key="9">
    <source>
        <dbReference type="ARBA" id="ARBA00034078"/>
    </source>
</evidence>
<keyword evidence="4" id="KW-0479">Metal-binding</keyword>
<dbReference type="GO" id="GO:0050660">
    <property type="term" value="F:flavin adenine dinucleotide binding"/>
    <property type="evidence" value="ECO:0007669"/>
    <property type="project" value="TreeGrafter"/>
</dbReference>
<dbReference type="SUPFAM" id="SSF52343">
    <property type="entry name" value="Ferredoxin reductase-like, C-terminal NADP-linked domain"/>
    <property type="match status" value="1"/>
</dbReference>
<keyword evidence="3" id="KW-0001">2Fe-2S</keyword>
<dbReference type="InterPro" id="IPR012675">
    <property type="entry name" value="Beta-grasp_dom_sf"/>
</dbReference>
<organism evidence="12 13">
    <name type="scientific">Methylobacterium oryzihabitans</name>
    <dbReference type="NCBI Taxonomy" id="2499852"/>
    <lineage>
        <taxon>Bacteria</taxon>
        <taxon>Pseudomonadati</taxon>
        <taxon>Pseudomonadota</taxon>
        <taxon>Alphaproteobacteria</taxon>
        <taxon>Hyphomicrobiales</taxon>
        <taxon>Methylobacteriaceae</taxon>
        <taxon>Methylobacterium</taxon>
    </lineage>
</organism>
<keyword evidence="2" id="KW-0285">Flavoprotein</keyword>
<evidence type="ECO:0000259" key="10">
    <source>
        <dbReference type="PROSITE" id="PS51085"/>
    </source>
</evidence>
<dbReference type="PANTHER" id="PTHR47354">
    <property type="entry name" value="NADH OXIDOREDUCTASE HCR"/>
    <property type="match status" value="1"/>
</dbReference>
<dbReference type="SUPFAM" id="SSF63380">
    <property type="entry name" value="Riboflavin synthase domain-like"/>
    <property type="match status" value="1"/>
</dbReference>
<dbReference type="Gene3D" id="3.40.50.80">
    <property type="entry name" value="Nucleotide-binding domain of ferredoxin-NADP reductase (FNR) module"/>
    <property type="match status" value="1"/>
</dbReference>
<dbReference type="CDD" id="cd06214">
    <property type="entry name" value="PA_degradation_oxidoreductase_like"/>
    <property type="match status" value="1"/>
</dbReference>
<dbReference type="InterPro" id="IPR050415">
    <property type="entry name" value="MRET"/>
</dbReference>
<sequence length="367" mass="39526">MSQHFRRLTVRDVRRETPDAVSIAFAVPEDDRAAFGFAPGQYLTLRTTLDGEEVRRSYSICSGADDGELRIAVKRVEGGLFSCFANEAIGAGDAIEVMPPMGRFGIEAKPIEAKPDEAKPDEARTFAGFASGSGITPILSIIRTVLAREPQSRFFLFYGNRATGSILFREALEDLKDRFLDRLSVFHVLSRESQDIAILNGRLDGEKAGLFLRTVVPARLIDRAFVCGPADMIDTVTAALAGAGVAPERIHAERFTPAGDGRPRAARPVAAGTAPAAEATVITDGIATRVPVLPGETVLDAATRAGLDLPYSCRGGMCCTCRAKLVEGEAEMEVNYSLEPWEIEAGFVLTCQARPTSGRVTVDFDQV</sequence>